<sequence length="269" mass="28882">MCSVNGINFVDLGHCIEYCYVGGVCTGHTPGLGYVLMWHTNVSNWAFVVVVAAASAVAVAAQVQLYSGAGVTSFHEAPLRLLLLPSNGRCALSQPFSLLHSNPFPVLGPRGTPDPTVCLVAGLSLLTRIFSFPPLLPPIPPLGLRSRFQNTVAHKSDCSQLGKDGWSGAASNEVAQNFTHNITWPPNQRSDPDAFCRPPVAHPPYLRLSILKPFLGPLRCCNGCLVYTPSCAANLEFVQSRELRLRAAIAIVVLGSSSLIALPEERRLT</sequence>
<dbReference type="EnsemblPlants" id="Pp3c25_1550V3.3">
    <property type="protein sequence ID" value="Pp3c25_1550V3.3"/>
    <property type="gene ID" value="Pp3c25_1550"/>
</dbReference>
<dbReference type="Proteomes" id="UP000006727">
    <property type="component" value="Chromosome 25"/>
</dbReference>
<proteinExistence type="predicted"/>
<feature type="transmembrane region" description="Helical" evidence="1">
    <location>
        <begin position="45"/>
        <end position="66"/>
    </location>
</feature>
<evidence type="ECO:0000313" key="2">
    <source>
        <dbReference type="EnsemblPlants" id="Pp3c25_1550V3.3"/>
    </source>
</evidence>
<evidence type="ECO:0000313" key="3">
    <source>
        <dbReference type="Proteomes" id="UP000006727"/>
    </source>
</evidence>
<reference evidence="2 3" key="2">
    <citation type="journal article" date="2018" name="Plant J.">
        <title>The Physcomitrella patens chromosome-scale assembly reveals moss genome structure and evolution.</title>
        <authorList>
            <person name="Lang D."/>
            <person name="Ullrich K.K."/>
            <person name="Murat F."/>
            <person name="Fuchs J."/>
            <person name="Jenkins J."/>
            <person name="Haas F.B."/>
            <person name="Piednoel M."/>
            <person name="Gundlach H."/>
            <person name="Van Bel M."/>
            <person name="Meyberg R."/>
            <person name="Vives C."/>
            <person name="Morata J."/>
            <person name="Symeonidi A."/>
            <person name="Hiss M."/>
            <person name="Muchero W."/>
            <person name="Kamisugi Y."/>
            <person name="Saleh O."/>
            <person name="Blanc G."/>
            <person name="Decker E.L."/>
            <person name="van Gessel N."/>
            <person name="Grimwood J."/>
            <person name="Hayes R.D."/>
            <person name="Graham S.W."/>
            <person name="Gunter L.E."/>
            <person name="McDaniel S.F."/>
            <person name="Hoernstein S.N.W."/>
            <person name="Larsson A."/>
            <person name="Li F.W."/>
            <person name="Perroud P.F."/>
            <person name="Phillips J."/>
            <person name="Ranjan P."/>
            <person name="Rokshar D.S."/>
            <person name="Rothfels C.J."/>
            <person name="Schneider L."/>
            <person name="Shu S."/>
            <person name="Stevenson D.W."/>
            <person name="Thummler F."/>
            <person name="Tillich M."/>
            <person name="Villarreal Aguilar J.C."/>
            <person name="Widiez T."/>
            <person name="Wong G.K."/>
            <person name="Wymore A."/>
            <person name="Zhang Y."/>
            <person name="Zimmer A.D."/>
            <person name="Quatrano R.S."/>
            <person name="Mayer K.F.X."/>
            <person name="Goodstein D."/>
            <person name="Casacuberta J.M."/>
            <person name="Vandepoele K."/>
            <person name="Reski R."/>
            <person name="Cuming A.C."/>
            <person name="Tuskan G.A."/>
            <person name="Maumus F."/>
            <person name="Salse J."/>
            <person name="Schmutz J."/>
            <person name="Rensing S.A."/>
        </authorList>
    </citation>
    <scope>NUCLEOTIDE SEQUENCE [LARGE SCALE GENOMIC DNA]</scope>
    <source>
        <strain evidence="2 3">cv. Gransden 2004</strain>
    </source>
</reference>
<gene>
    <name evidence="2" type="primary">LOC112277558</name>
</gene>
<protein>
    <submittedName>
        <fullName evidence="2">Uncharacterized protein</fullName>
    </submittedName>
</protein>
<keyword evidence="1" id="KW-0472">Membrane</keyword>
<organism evidence="2 3">
    <name type="scientific">Physcomitrium patens</name>
    <name type="common">Spreading-leaved earth moss</name>
    <name type="synonym">Physcomitrella patens</name>
    <dbReference type="NCBI Taxonomy" id="3218"/>
    <lineage>
        <taxon>Eukaryota</taxon>
        <taxon>Viridiplantae</taxon>
        <taxon>Streptophyta</taxon>
        <taxon>Embryophyta</taxon>
        <taxon>Bryophyta</taxon>
        <taxon>Bryophytina</taxon>
        <taxon>Bryopsida</taxon>
        <taxon>Funariidae</taxon>
        <taxon>Funariales</taxon>
        <taxon>Funariaceae</taxon>
        <taxon>Physcomitrium</taxon>
    </lineage>
</organism>
<keyword evidence="1" id="KW-1133">Transmembrane helix</keyword>
<keyword evidence="1" id="KW-0812">Transmembrane</keyword>
<reference evidence="2 3" key="1">
    <citation type="journal article" date="2008" name="Science">
        <title>The Physcomitrella genome reveals evolutionary insights into the conquest of land by plants.</title>
        <authorList>
            <person name="Rensing S."/>
            <person name="Lang D."/>
            <person name="Zimmer A."/>
            <person name="Terry A."/>
            <person name="Salamov A."/>
            <person name="Shapiro H."/>
            <person name="Nishiyama T."/>
            <person name="Perroud P.-F."/>
            <person name="Lindquist E."/>
            <person name="Kamisugi Y."/>
            <person name="Tanahashi T."/>
            <person name="Sakakibara K."/>
            <person name="Fujita T."/>
            <person name="Oishi K."/>
            <person name="Shin-I T."/>
            <person name="Kuroki Y."/>
            <person name="Toyoda A."/>
            <person name="Suzuki Y."/>
            <person name="Hashimoto A."/>
            <person name="Yamaguchi K."/>
            <person name="Sugano A."/>
            <person name="Kohara Y."/>
            <person name="Fujiyama A."/>
            <person name="Anterola A."/>
            <person name="Aoki S."/>
            <person name="Ashton N."/>
            <person name="Barbazuk W.B."/>
            <person name="Barker E."/>
            <person name="Bennetzen J."/>
            <person name="Bezanilla M."/>
            <person name="Blankenship R."/>
            <person name="Cho S.H."/>
            <person name="Dutcher S."/>
            <person name="Estelle M."/>
            <person name="Fawcett J.A."/>
            <person name="Gundlach H."/>
            <person name="Hanada K."/>
            <person name="Heyl A."/>
            <person name="Hicks K.A."/>
            <person name="Hugh J."/>
            <person name="Lohr M."/>
            <person name="Mayer K."/>
            <person name="Melkozernov A."/>
            <person name="Murata T."/>
            <person name="Nelson D."/>
            <person name="Pils B."/>
            <person name="Prigge M."/>
            <person name="Reiss B."/>
            <person name="Renner T."/>
            <person name="Rombauts S."/>
            <person name="Rushton P."/>
            <person name="Sanderfoot A."/>
            <person name="Schween G."/>
            <person name="Shiu S.-H."/>
            <person name="Stueber K."/>
            <person name="Theodoulou F.L."/>
            <person name="Tu H."/>
            <person name="Van de Peer Y."/>
            <person name="Verrier P.J."/>
            <person name="Waters E."/>
            <person name="Wood A."/>
            <person name="Yang L."/>
            <person name="Cove D."/>
            <person name="Cuming A."/>
            <person name="Hasebe M."/>
            <person name="Lucas S."/>
            <person name="Mishler D.B."/>
            <person name="Reski R."/>
            <person name="Grigoriev I."/>
            <person name="Quatrano R.S."/>
            <person name="Boore J.L."/>
        </authorList>
    </citation>
    <scope>NUCLEOTIDE SEQUENCE [LARGE SCALE GENOMIC DNA]</scope>
    <source>
        <strain evidence="2 3">cv. Gransden 2004</strain>
    </source>
</reference>
<keyword evidence="3" id="KW-1185">Reference proteome</keyword>
<dbReference type="AlphaFoldDB" id="A0A7I4CPQ0"/>
<dbReference type="Gramene" id="Pp3c25_1550V3.3">
    <property type="protein sequence ID" value="Pp3c25_1550V3.3"/>
    <property type="gene ID" value="Pp3c25_1550"/>
</dbReference>
<accession>A0A7I4CPQ0</accession>
<name>A0A7I4CPQ0_PHYPA</name>
<reference evidence="2" key="3">
    <citation type="submission" date="2020-12" db="UniProtKB">
        <authorList>
            <consortium name="EnsemblPlants"/>
        </authorList>
    </citation>
    <scope>IDENTIFICATION</scope>
</reference>
<dbReference type="EMBL" id="ABEU02000025">
    <property type="status" value="NOT_ANNOTATED_CDS"/>
    <property type="molecule type" value="Genomic_DNA"/>
</dbReference>
<evidence type="ECO:0000256" key="1">
    <source>
        <dbReference type="SAM" id="Phobius"/>
    </source>
</evidence>